<organism evidence="2 3">
    <name type="scientific">Dryococelus australis</name>
    <dbReference type="NCBI Taxonomy" id="614101"/>
    <lineage>
        <taxon>Eukaryota</taxon>
        <taxon>Metazoa</taxon>
        <taxon>Ecdysozoa</taxon>
        <taxon>Arthropoda</taxon>
        <taxon>Hexapoda</taxon>
        <taxon>Insecta</taxon>
        <taxon>Pterygota</taxon>
        <taxon>Neoptera</taxon>
        <taxon>Polyneoptera</taxon>
        <taxon>Phasmatodea</taxon>
        <taxon>Verophasmatodea</taxon>
        <taxon>Anareolatae</taxon>
        <taxon>Phasmatidae</taxon>
        <taxon>Eurycanthinae</taxon>
        <taxon>Dryococelus</taxon>
    </lineage>
</organism>
<dbReference type="InterPro" id="IPR049012">
    <property type="entry name" value="Mutator_transp_dom"/>
</dbReference>
<gene>
    <name evidence="2" type="ORF">PR048_018256</name>
</gene>
<keyword evidence="3" id="KW-1185">Reference proteome</keyword>
<evidence type="ECO:0000259" key="1">
    <source>
        <dbReference type="Pfam" id="PF20700"/>
    </source>
</evidence>
<reference evidence="2 3" key="1">
    <citation type="submission" date="2023-02" db="EMBL/GenBank/DDBJ databases">
        <title>LHISI_Scaffold_Assembly.</title>
        <authorList>
            <person name="Stuart O.P."/>
            <person name="Cleave R."/>
            <person name="Magrath M.J.L."/>
            <person name="Mikheyev A.S."/>
        </authorList>
    </citation>
    <scope>NUCLEOTIDE SEQUENCE [LARGE SCALE GENOMIC DNA]</scope>
    <source>
        <strain evidence="2">Daus_M_001</strain>
        <tissue evidence="2">Leg muscle</tissue>
    </source>
</reference>
<dbReference type="Proteomes" id="UP001159363">
    <property type="component" value="Chromosome 5"/>
</dbReference>
<evidence type="ECO:0000313" key="2">
    <source>
        <dbReference type="EMBL" id="KAJ8881770.1"/>
    </source>
</evidence>
<evidence type="ECO:0000313" key="3">
    <source>
        <dbReference type="Proteomes" id="UP001159363"/>
    </source>
</evidence>
<feature type="domain" description="Mutator-like transposase" evidence="1">
    <location>
        <begin position="76"/>
        <end position="235"/>
    </location>
</feature>
<proteinExistence type="predicted"/>
<protein>
    <recommendedName>
        <fullName evidence="1">Mutator-like transposase domain-containing protein</fullName>
    </recommendedName>
</protein>
<sequence>MLATPQKLTTTLSLTEKDDVAVVSSDSDQKSKLVTRDCAQLLEAVENLSSSESLTEKFTHQEMTNPGSSNIKIEDRRLFDVAFLFQEMSRISQHNKVFHCSFVNMQLIKEHRKGMISSYYFQCNMCGTIKIISSEDPRKNFNSNMAWVNSMVLTGQSFTQLQEITSTMEVPCMANETFNKCQIALSSVIHDVAWQRMKAASKEGASLALEKGNVVFDGVILIAVFTDEAWCKQSYEN</sequence>
<accession>A0ABQ9HC03</accession>
<dbReference type="Pfam" id="PF20700">
    <property type="entry name" value="Mutator"/>
    <property type="match status" value="1"/>
</dbReference>
<name>A0ABQ9HC03_9NEOP</name>
<comment type="caution">
    <text evidence="2">The sequence shown here is derived from an EMBL/GenBank/DDBJ whole genome shotgun (WGS) entry which is preliminary data.</text>
</comment>
<dbReference type="EMBL" id="JARBHB010000006">
    <property type="protein sequence ID" value="KAJ8881770.1"/>
    <property type="molecule type" value="Genomic_DNA"/>
</dbReference>